<keyword evidence="1" id="KW-0175">Coiled coil</keyword>
<dbReference type="GeneID" id="37143482"/>
<feature type="coiled-coil region" evidence="1">
    <location>
        <begin position="109"/>
        <end position="136"/>
    </location>
</feature>
<keyword evidence="5" id="KW-1185">Reference proteome</keyword>
<dbReference type="OrthoDB" id="443402at2759"/>
<reference evidence="4 5" key="1">
    <citation type="submission" date="2016-12" db="EMBL/GenBank/DDBJ databases">
        <title>The genomes of Aspergillus section Nigri reveals drivers in fungal speciation.</title>
        <authorList>
            <consortium name="DOE Joint Genome Institute"/>
            <person name="Vesth T.C."/>
            <person name="Nybo J."/>
            <person name="Theobald S."/>
            <person name="Brandl J."/>
            <person name="Frisvad J.C."/>
            <person name="Nielsen K.F."/>
            <person name="Lyhne E.K."/>
            <person name="Kogle M.E."/>
            <person name="Kuo A."/>
            <person name="Riley R."/>
            <person name="Clum A."/>
            <person name="Nolan M."/>
            <person name="Lipzen A."/>
            <person name="Salamov A."/>
            <person name="Henrissat B."/>
            <person name="Wiebenga A."/>
            <person name="De Vries R.P."/>
            <person name="Grigoriev I.V."/>
            <person name="Mortensen U.H."/>
            <person name="Andersen M.R."/>
            <person name="Baker S.E."/>
        </authorList>
    </citation>
    <scope>NUCLEOTIDE SEQUENCE [LARGE SCALE GENOMIC DNA]</scope>
    <source>
        <strain evidence="4 5">CBS 121591</strain>
    </source>
</reference>
<dbReference type="InterPro" id="IPR027417">
    <property type="entry name" value="P-loop_NTPase"/>
</dbReference>
<dbReference type="Proteomes" id="UP000248340">
    <property type="component" value="Unassembled WGS sequence"/>
</dbReference>
<evidence type="ECO:0000313" key="4">
    <source>
        <dbReference type="EMBL" id="PYH82291.1"/>
    </source>
</evidence>
<gene>
    <name evidence="4" type="ORF">BO82DRAFT_431828</name>
</gene>
<dbReference type="SUPFAM" id="SSF52540">
    <property type="entry name" value="P-loop containing nucleoside triphosphate hydrolases"/>
    <property type="match status" value="1"/>
</dbReference>
<feature type="transmembrane region" description="Helical" evidence="3">
    <location>
        <begin position="38"/>
        <end position="56"/>
    </location>
</feature>
<dbReference type="RefSeq" id="XP_025492491.1">
    <property type="nucleotide sequence ID" value="XM_025640740.1"/>
</dbReference>
<sequence length="937" mass="104805">MISIISLCYCICLTDHDTLLSSLVSKHLIHIRSVTMDGLSLLSVLNITLSFLLFLIKLIKLAMEIYETGKVSENERLQKEIYVLTGMVKCLQERAVTDADPLTDEERFLHDLCSECNAASNELQSMLDELQEAGGRDKIFCKNAWKSRAKGKLEARLNQCGGRLASFVTTTKSTRILQGLSDIKRGDELYAARLESLTKEVSTLGSEMARHIHDLGLLLGIGDRIRQGVQAIGMRMDRNGAHARASSILNRLAFDGMHDRYESLADAEADSFRWLIDADMPLDDSPLQYQAREASLTWLREVQGIFHMTGKPGAGKSTLMKFLSGNVHGRLQAWSSPQTEWENNLRTPDQKLNLSQAQCALTTLHTHDKIYINHRLVIFIDGIDEFMGCQKDLCLLLNEWAQLRPHGVNICVSSREDQDIHETLGPSATLRLQDVTFPDILAVVHDRLTKITNYGIIYTPVHPPARLRGHDAFDTLCQTMLADLCTTATPFSQEDLPRADLRVFYLEGYYTIDPAPRKSSLNSQLDLIDILELMSMFVRQQVPPQRPERFFWFLASLSRILGTAQPEEYNLNLWLECELFGKTRAPPLLLSNENNTRWTSDHDSRSPIRLMFPFLFPALSACIEIPWRGGDLLPLLPAGEDYASWLTRIVPFRALTLNAIGSAQRQLPRAAAGFIELLKIYWRHGLSLDQQSRDEVIAGMARDQWHWEFFVVEALSMNSAWHDGDPQVELEVQLDDQAYKRANALEAAQSGLGLITDTVGCHDPHVPVDDSLSGSLLDDRLGGPPDGPSDGPFGGFPDDHPVGPFHGPLGDFPDDPPDGPSDSLIKGYPWEGGNVFLSSLTLTVGKKKKKIELVYFLDDLPRARALKPLRDRMGNAFTLRDLITALFPAKAAATLHKLVDSPLADLSPEERASRMHELEAEVRALLCLEAIEDAFGN</sequence>
<organism evidence="4 5">
    <name type="scientific">Aspergillus uvarum CBS 121591</name>
    <dbReference type="NCBI Taxonomy" id="1448315"/>
    <lineage>
        <taxon>Eukaryota</taxon>
        <taxon>Fungi</taxon>
        <taxon>Dikarya</taxon>
        <taxon>Ascomycota</taxon>
        <taxon>Pezizomycotina</taxon>
        <taxon>Eurotiomycetes</taxon>
        <taxon>Eurotiomycetidae</taxon>
        <taxon>Eurotiales</taxon>
        <taxon>Aspergillaceae</taxon>
        <taxon>Aspergillus</taxon>
        <taxon>Aspergillus subgen. Circumdati</taxon>
    </lineage>
</organism>
<dbReference type="VEuPathDB" id="FungiDB:BO82DRAFT_431828"/>
<feature type="region of interest" description="Disordered" evidence="2">
    <location>
        <begin position="772"/>
        <end position="825"/>
    </location>
</feature>
<dbReference type="PANTHER" id="PTHR10039:SF5">
    <property type="entry name" value="NACHT DOMAIN-CONTAINING PROTEIN"/>
    <property type="match status" value="1"/>
</dbReference>
<dbReference type="STRING" id="1448315.A0A319CF07"/>
<accession>A0A319CF07</accession>
<evidence type="ECO:0000256" key="2">
    <source>
        <dbReference type="SAM" id="MobiDB-lite"/>
    </source>
</evidence>
<name>A0A319CF07_9EURO</name>
<dbReference type="PANTHER" id="PTHR10039">
    <property type="entry name" value="AMELOGENIN"/>
    <property type="match status" value="1"/>
</dbReference>
<evidence type="ECO:0000313" key="5">
    <source>
        <dbReference type="Proteomes" id="UP000248340"/>
    </source>
</evidence>
<keyword evidence="3" id="KW-1133">Transmembrane helix</keyword>
<feature type="compositionally biased region" description="Low complexity" evidence="2">
    <location>
        <begin position="802"/>
        <end position="811"/>
    </location>
</feature>
<dbReference type="EMBL" id="KZ821696">
    <property type="protein sequence ID" value="PYH82291.1"/>
    <property type="molecule type" value="Genomic_DNA"/>
</dbReference>
<proteinExistence type="predicted"/>
<dbReference type="AlphaFoldDB" id="A0A319CF07"/>
<protein>
    <recommendedName>
        <fullName evidence="6">NACHT domain-containing protein</fullName>
    </recommendedName>
</protein>
<keyword evidence="3" id="KW-0472">Membrane</keyword>
<evidence type="ECO:0000256" key="3">
    <source>
        <dbReference type="SAM" id="Phobius"/>
    </source>
</evidence>
<evidence type="ECO:0008006" key="6">
    <source>
        <dbReference type="Google" id="ProtNLM"/>
    </source>
</evidence>
<keyword evidence="3" id="KW-0812">Transmembrane</keyword>
<evidence type="ECO:0000256" key="1">
    <source>
        <dbReference type="SAM" id="Coils"/>
    </source>
</evidence>